<dbReference type="RefSeq" id="WP_215618703.1">
    <property type="nucleotide sequence ID" value="NZ_JADOER010000010.1"/>
</dbReference>
<evidence type="ECO:0000313" key="2">
    <source>
        <dbReference type="Proteomes" id="UP001196661"/>
    </source>
</evidence>
<protein>
    <submittedName>
        <fullName evidence="1">Extracellular solute-binding protein</fullName>
    </submittedName>
</protein>
<dbReference type="Proteomes" id="UP001196661">
    <property type="component" value="Unassembled WGS sequence"/>
</dbReference>
<dbReference type="SUPFAM" id="SSF53850">
    <property type="entry name" value="Periplasmic binding protein-like II"/>
    <property type="match status" value="1"/>
</dbReference>
<organism evidence="1 2">
    <name type="scientific">Leptothoe kymatousa TAU-MAC 1615</name>
    <dbReference type="NCBI Taxonomy" id="2364775"/>
    <lineage>
        <taxon>Bacteria</taxon>
        <taxon>Bacillati</taxon>
        <taxon>Cyanobacteriota</taxon>
        <taxon>Cyanophyceae</taxon>
        <taxon>Nodosilineales</taxon>
        <taxon>Cymatolegaceae</taxon>
        <taxon>Leptothoe</taxon>
        <taxon>Leptothoe kymatousa</taxon>
    </lineage>
</organism>
<dbReference type="InterPro" id="IPR050490">
    <property type="entry name" value="Bact_solute-bd_prot1"/>
</dbReference>
<keyword evidence="2" id="KW-1185">Reference proteome</keyword>
<gene>
    <name evidence="1" type="ORF">IXB28_11310</name>
</gene>
<proteinExistence type="predicted"/>
<dbReference type="PANTHER" id="PTHR43649">
    <property type="entry name" value="ARABINOSE-BINDING PROTEIN-RELATED"/>
    <property type="match status" value="1"/>
</dbReference>
<sequence>MNDLDYQQRLAVAKAAKRFRQGRMKRRDFIRFASLAGFGFSSARFLSGCGPSSRPKTSAPAPNLEELLTEDQQLFLREVGKTFRGTKLRIVTEDTPACQAIWKVTQERFFPLMGIEIEWERLPLDRVLSRVTQDTARQAGTHDIFYIDQAWIGRFINDSVNPQSLLENADFAYPGYKFDDILQPLLDNVASYQGQLGGIPIDIPIFIMMYRRDILDELGLGVPTTMAEYLQVAKSIHQAKFPEVAGTCGQWQPGSYALNCDMTAWLWAFGGSIFGKDNQPAINDENAIAGLEYMMELGQYMPPEAIISDWEGQGHAFMQGKVGMYISWTSYFSMFDDPAHSKIVGLAEAAPCPQEAALRAPGDCSFGEVPGISHQGGSCLMLSRHSKNIDAAWIFLQWITSPEISLLASLESGSSGIRRSTYEHPLTQQQAVVAPNTTRHMDVVLDSILNRMGTEPHLPNWVQLATGDFPTELGKMVTQQQSVKATADRIATLTQQAIQTS</sequence>
<evidence type="ECO:0000313" key="1">
    <source>
        <dbReference type="EMBL" id="MBT9312797.1"/>
    </source>
</evidence>
<name>A0ABS5Y4P3_9CYAN</name>
<dbReference type="PANTHER" id="PTHR43649:SF12">
    <property type="entry name" value="DIACETYLCHITOBIOSE BINDING PROTEIN DASA"/>
    <property type="match status" value="1"/>
</dbReference>
<dbReference type="EMBL" id="JADOER010000010">
    <property type="protein sequence ID" value="MBT9312797.1"/>
    <property type="molecule type" value="Genomic_DNA"/>
</dbReference>
<dbReference type="Pfam" id="PF13416">
    <property type="entry name" value="SBP_bac_8"/>
    <property type="match status" value="1"/>
</dbReference>
<comment type="caution">
    <text evidence="1">The sequence shown here is derived from an EMBL/GenBank/DDBJ whole genome shotgun (WGS) entry which is preliminary data.</text>
</comment>
<dbReference type="InterPro" id="IPR006059">
    <property type="entry name" value="SBP"/>
</dbReference>
<reference evidence="1 2" key="1">
    <citation type="journal article" date="2021" name="Mar. Drugs">
        <title>Genome Reduction and Secondary Metabolism of the Marine Sponge-Associated Cyanobacterium Leptothoe.</title>
        <authorList>
            <person name="Konstantinou D."/>
            <person name="Popin R.V."/>
            <person name="Fewer D.P."/>
            <person name="Sivonen K."/>
            <person name="Gkelis S."/>
        </authorList>
    </citation>
    <scope>NUCLEOTIDE SEQUENCE [LARGE SCALE GENOMIC DNA]</scope>
    <source>
        <strain evidence="1 2">TAU-MAC 1615</strain>
    </source>
</reference>
<dbReference type="Gene3D" id="3.40.190.10">
    <property type="entry name" value="Periplasmic binding protein-like II"/>
    <property type="match status" value="2"/>
</dbReference>
<accession>A0ABS5Y4P3</accession>